<protein>
    <submittedName>
        <fullName evidence="2">HET domain-containing protein</fullName>
    </submittedName>
</protein>
<comment type="caution">
    <text evidence="2">The sequence shown here is derived from an EMBL/GenBank/DDBJ whole genome shotgun (WGS) entry which is preliminary data.</text>
</comment>
<dbReference type="STRING" id="1209931.A0A135V8L0"/>
<accession>A0A135V8L0</accession>
<proteinExistence type="predicted"/>
<evidence type="ECO:0000259" key="1">
    <source>
        <dbReference type="Pfam" id="PF06985"/>
    </source>
</evidence>
<evidence type="ECO:0000313" key="3">
    <source>
        <dbReference type="Proteomes" id="UP000070121"/>
    </source>
</evidence>
<dbReference type="Proteomes" id="UP000070121">
    <property type="component" value="Unassembled WGS sequence"/>
</dbReference>
<name>A0A135V8L0_9PEZI</name>
<dbReference type="Pfam" id="PF06985">
    <property type="entry name" value="HET"/>
    <property type="match status" value="1"/>
</dbReference>
<gene>
    <name evidence="2" type="ORF">CSAL01_00099</name>
</gene>
<organism evidence="2 3">
    <name type="scientific">Colletotrichum salicis</name>
    <dbReference type="NCBI Taxonomy" id="1209931"/>
    <lineage>
        <taxon>Eukaryota</taxon>
        <taxon>Fungi</taxon>
        <taxon>Dikarya</taxon>
        <taxon>Ascomycota</taxon>
        <taxon>Pezizomycotina</taxon>
        <taxon>Sordariomycetes</taxon>
        <taxon>Hypocreomycetidae</taxon>
        <taxon>Glomerellales</taxon>
        <taxon>Glomerellaceae</taxon>
        <taxon>Colletotrichum</taxon>
        <taxon>Colletotrichum acutatum species complex</taxon>
    </lineage>
</organism>
<dbReference type="AlphaFoldDB" id="A0A135V8L0"/>
<dbReference type="OrthoDB" id="674604at2759"/>
<evidence type="ECO:0000313" key="2">
    <source>
        <dbReference type="EMBL" id="KXH68831.1"/>
    </source>
</evidence>
<dbReference type="PANTHER" id="PTHR10622:SF10">
    <property type="entry name" value="HET DOMAIN-CONTAINING PROTEIN"/>
    <property type="match status" value="1"/>
</dbReference>
<dbReference type="InterPro" id="IPR010730">
    <property type="entry name" value="HET"/>
</dbReference>
<dbReference type="EMBL" id="JFFI01000222">
    <property type="protein sequence ID" value="KXH68831.1"/>
    <property type="molecule type" value="Genomic_DNA"/>
</dbReference>
<keyword evidence="3" id="KW-1185">Reference proteome</keyword>
<reference evidence="2 3" key="1">
    <citation type="submission" date="2014-02" db="EMBL/GenBank/DDBJ databases">
        <title>The genome sequence of Colletotrichum salicis CBS 607.94.</title>
        <authorList>
            <person name="Baroncelli R."/>
            <person name="Thon M.R."/>
        </authorList>
    </citation>
    <scope>NUCLEOTIDE SEQUENCE [LARGE SCALE GENOMIC DNA]</scope>
    <source>
        <strain evidence="2 3">CBS 607.94</strain>
    </source>
</reference>
<sequence>MRLRSVFTLQLQEFSDDNSPAYAILSHTWEKEEVTYQDLKSEAYASKKGFIKIRACCSQAFNDGYDWVWVDTCCIDKTSSAELSEAINSMFHWYSDAVICYVFLSDLPAQDPCDLNPQSFLNCKWFTRGWTLQELLAPVAVEFYDQGWNEVGTKLSLGNLIHVKTGIGCNILSGRLSLFSASIAERMSWASSRKTSREEDIAYSLLEIFDINMPLLLYGEGERAFSRLQQEILRKSEDMSILLWRSTSADVAVFAQAPVAFRNLRFQTGRGQPVVALERTWEIIKPLVIANPSLTLPGRSAGGNAATKSIHSPTITSRGLGARLPFISKQRLTVHRQVVDEKFYACARCEGDIAAGSESIHLDGYLCILLRESGSFPEITSTHMRSRPDSIFFKSKDESFEYSPHMYMCLENLKNTWIPRVFNQGFRVVLDQRSPYALRICQLNSSIRELLDPCRQADMLRYHIKTRDSGLFHIQLISKPWLTQTEGPEVYQALVGIRSDFHDELSCRNTTDQNTLDSFLLRNNVFRPRSLSATWHQRNEWSDRSYVVLPDRRHVLAAAIKKSSTYPVLLYQSIRELEGLTLTLKMCNIPTGLDSGADSAGTEYIMLCIPGTLGFVVKTFVRDITGGMVLEMDGRTMACRPETDQPQMMGFAERNTVVQAEP</sequence>
<dbReference type="PANTHER" id="PTHR10622">
    <property type="entry name" value="HET DOMAIN-CONTAINING PROTEIN"/>
    <property type="match status" value="1"/>
</dbReference>
<feature type="domain" description="Heterokaryon incompatibility" evidence="1">
    <location>
        <begin position="22"/>
        <end position="107"/>
    </location>
</feature>